<evidence type="ECO:0000256" key="2">
    <source>
        <dbReference type="ARBA" id="ARBA00022597"/>
    </source>
</evidence>
<keyword evidence="3" id="KW-0808">Transferase</keyword>
<reference evidence="6" key="1">
    <citation type="journal article" date="2019" name="Genome Announc.">
        <title>Draft Genome Sequence of Pseudoalteromonas piscicida Strain 36Y ROTHPW, an Hypersaline Seawater Isolate from the South Coast of Sonora, Mexico.</title>
        <authorList>
            <person name="Sanchez-Diaz R."/>
            <person name="Molina-Garza Z.J."/>
            <person name="Cruz-Suarez L.E."/>
            <person name="Selvin J."/>
            <person name="Kiran G.S."/>
            <person name="Ibarra-Gamez J.C."/>
            <person name="Gomez-Gil B."/>
            <person name="Galaviz-Silva L."/>
        </authorList>
    </citation>
    <scope>NUCLEOTIDE SEQUENCE [LARGE SCALE GENOMIC DNA]</scope>
    <source>
        <strain evidence="6">36Y_RITHPW</strain>
    </source>
</reference>
<dbReference type="InterPro" id="IPR011055">
    <property type="entry name" value="Dup_hybrid_motif"/>
</dbReference>
<name>A0A2A5JR23_PSEO7</name>
<dbReference type="GO" id="GO:0016740">
    <property type="term" value="F:transferase activity"/>
    <property type="evidence" value="ECO:0007669"/>
    <property type="project" value="UniProtKB-KW"/>
</dbReference>
<dbReference type="RefSeq" id="WP_099641974.1">
    <property type="nucleotide sequence ID" value="NZ_NKHF01000043.1"/>
</dbReference>
<dbReference type="SUPFAM" id="SSF51261">
    <property type="entry name" value="Duplicated hybrid motif"/>
    <property type="match status" value="1"/>
</dbReference>
<dbReference type="GO" id="GO:0009401">
    <property type="term" value="P:phosphoenolpyruvate-dependent sugar phosphotransferase system"/>
    <property type="evidence" value="ECO:0007669"/>
    <property type="project" value="InterPro"/>
</dbReference>
<comment type="caution">
    <text evidence="5">The sequence shown here is derived from an EMBL/GenBank/DDBJ whole genome shotgun (WGS) entry which is preliminary data.</text>
</comment>
<gene>
    <name evidence="5" type="ORF">CEX98_10230</name>
</gene>
<keyword evidence="6" id="KW-1185">Reference proteome</keyword>
<dbReference type="OrthoDB" id="6336369at2"/>
<accession>A0A2A5JR23</accession>
<protein>
    <submittedName>
        <fullName evidence="5">PTS sugar transporter</fullName>
    </submittedName>
</protein>
<evidence type="ECO:0000259" key="4">
    <source>
        <dbReference type="Pfam" id="PF00358"/>
    </source>
</evidence>
<evidence type="ECO:0000256" key="1">
    <source>
        <dbReference type="ARBA" id="ARBA00022448"/>
    </source>
</evidence>
<organism evidence="5 6">
    <name type="scientific">Pseudoalteromonas piscicida</name>
    <dbReference type="NCBI Taxonomy" id="43662"/>
    <lineage>
        <taxon>Bacteria</taxon>
        <taxon>Pseudomonadati</taxon>
        <taxon>Pseudomonadota</taxon>
        <taxon>Gammaproteobacteria</taxon>
        <taxon>Alteromonadales</taxon>
        <taxon>Pseudoalteromonadaceae</taxon>
        <taxon>Pseudoalteromonas</taxon>
    </lineage>
</organism>
<evidence type="ECO:0000256" key="3">
    <source>
        <dbReference type="ARBA" id="ARBA00022679"/>
    </source>
</evidence>
<keyword evidence="1" id="KW-0813">Transport</keyword>
<dbReference type="Pfam" id="PF00358">
    <property type="entry name" value="PTS_EIIA_1"/>
    <property type="match status" value="1"/>
</dbReference>
<dbReference type="InterPro" id="IPR001127">
    <property type="entry name" value="PTS_EIIA_1_perm"/>
</dbReference>
<dbReference type="EMBL" id="NKHF01000043">
    <property type="protein sequence ID" value="PCK31866.1"/>
    <property type="molecule type" value="Genomic_DNA"/>
</dbReference>
<evidence type="ECO:0000313" key="5">
    <source>
        <dbReference type="EMBL" id="PCK31866.1"/>
    </source>
</evidence>
<proteinExistence type="predicted"/>
<evidence type="ECO:0000313" key="6">
    <source>
        <dbReference type="Proteomes" id="UP000228621"/>
    </source>
</evidence>
<sequence>MIELSPPIQYRPISQIANPIAHIPSPFSGKVLPLSAHPNAAIASGMLGMGVCVQMRVPLLLSPCNGQLIQIRRNSCEYLMRANNGLKMLLSLDISSEFAKPEYLKANSFGKTVVKLGEPLCFFDIPLSEAKTMAAIVLLNAQKLGACYYPLKQVTAAKEPIITIARACAL</sequence>
<dbReference type="Proteomes" id="UP000228621">
    <property type="component" value="Unassembled WGS sequence"/>
</dbReference>
<keyword evidence="2 5" id="KW-0762">Sugar transport</keyword>
<feature type="domain" description="PTS EIIA type-1" evidence="4">
    <location>
        <begin position="23"/>
        <end position="137"/>
    </location>
</feature>
<dbReference type="AlphaFoldDB" id="A0A2A5JR23"/>
<dbReference type="Gene3D" id="2.70.70.10">
    <property type="entry name" value="Glucose Permease (Domain IIA)"/>
    <property type="match status" value="1"/>
</dbReference>